<dbReference type="SUPFAM" id="SSF48150">
    <property type="entry name" value="DNA-glycosylase"/>
    <property type="match status" value="1"/>
</dbReference>
<feature type="domain" description="HhH-GPD" evidence="11">
    <location>
        <begin position="184"/>
        <end position="357"/>
    </location>
</feature>
<dbReference type="Proteomes" id="UP001642487">
    <property type="component" value="Chromosome 11"/>
</dbReference>
<feature type="compositionally biased region" description="Basic and acidic residues" evidence="10">
    <location>
        <begin position="376"/>
        <end position="385"/>
    </location>
</feature>
<evidence type="ECO:0000256" key="7">
    <source>
        <dbReference type="ARBA" id="ARBA00023268"/>
    </source>
</evidence>
<keyword evidence="8" id="KW-0326">Glycosidase</keyword>
<dbReference type="InterPro" id="IPR011257">
    <property type="entry name" value="DNA_glycosylase"/>
</dbReference>
<dbReference type="Pfam" id="PF07934">
    <property type="entry name" value="OGG_N"/>
    <property type="match status" value="1"/>
</dbReference>
<evidence type="ECO:0000256" key="4">
    <source>
        <dbReference type="ARBA" id="ARBA00022801"/>
    </source>
</evidence>
<evidence type="ECO:0000313" key="13">
    <source>
        <dbReference type="Proteomes" id="UP001642487"/>
    </source>
</evidence>
<dbReference type="CDD" id="cd00056">
    <property type="entry name" value="ENDO3c"/>
    <property type="match status" value="1"/>
</dbReference>
<reference evidence="12 13" key="1">
    <citation type="submission" date="2024-03" db="EMBL/GenBank/DDBJ databases">
        <authorList>
            <person name="Gkanogiannis A."/>
            <person name="Becerra Lopez-Lavalle L."/>
        </authorList>
    </citation>
    <scope>NUCLEOTIDE SEQUENCE [LARGE SCALE GENOMIC DNA]</scope>
</reference>
<dbReference type="InterPro" id="IPR012904">
    <property type="entry name" value="OGG_N"/>
</dbReference>
<feature type="compositionally biased region" description="Pro residues" evidence="10">
    <location>
        <begin position="7"/>
        <end position="27"/>
    </location>
</feature>
<feature type="region of interest" description="Disordered" evidence="10">
    <location>
        <begin position="1"/>
        <end position="43"/>
    </location>
</feature>
<evidence type="ECO:0000256" key="10">
    <source>
        <dbReference type="SAM" id="MobiDB-lite"/>
    </source>
</evidence>
<keyword evidence="6" id="KW-0456">Lyase</keyword>
<evidence type="ECO:0000313" key="12">
    <source>
        <dbReference type="EMBL" id="CAK9313578.1"/>
    </source>
</evidence>
<dbReference type="Gene3D" id="1.10.1670.10">
    <property type="entry name" value="Helix-hairpin-Helix base-excision DNA repair enzymes (C-terminal)"/>
    <property type="match status" value="1"/>
</dbReference>
<dbReference type="Gene3D" id="3.30.310.40">
    <property type="match status" value="1"/>
</dbReference>
<name>A0ABP0XZH5_9ROSI</name>
<keyword evidence="13" id="KW-1185">Reference proteome</keyword>
<evidence type="ECO:0000256" key="2">
    <source>
        <dbReference type="ARBA" id="ARBA00012720"/>
    </source>
</evidence>
<keyword evidence="4" id="KW-0378">Hydrolase</keyword>
<evidence type="ECO:0000259" key="11">
    <source>
        <dbReference type="SMART" id="SM00478"/>
    </source>
</evidence>
<proteinExistence type="inferred from homology"/>
<evidence type="ECO:0000256" key="5">
    <source>
        <dbReference type="ARBA" id="ARBA00023204"/>
    </source>
</evidence>
<evidence type="ECO:0000256" key="9">
    <source>
        <dbReference type="ARBA" id="ARBA00044632"/>
    </source>
</evidence>
<dbReference type="PANTHER" id="PTHR10242">
    <property type="entry name" value="8-OXOGUANINE DNA GLYCOSYLASE"/>
    <property type="match status" value="1"/>
</dbReference>
<comment type="catalytic activity">
    <reaction evidence="9">
        <text>2'-deoxyribonucleotide-(2'-deoxyribose 5'-phosphate)-2'-deoxyribonucleotide-DNA = a 3'-end 2'-deoxyribonucleotide-(2,3-dehydro-2,3-deoxyribose 5'-phosphate)-DNA + a 5'-end 5'-phospho-2'-deoxyribonucleoside-DNA + H(+)</text>
        <dbReference type="Rhea" id="RHEA:66592"/>
        <dbReference type="Rhea" id="RHEA-COMP:13180"/>
        <dbReference type="Rhea" id="RHEA-COMP:16897"/>
        <dbReference type="Rhea" id="RHEA-COMP:17067"/>
        <dbReference type="ChEBI" id="CHEBI:15378"/>
        <dbReference type="ChEBI" id="CHEBI:136412"/>
        <dbReference type="ChEBI" id="CHEBI:157695"/>
        <dbReference type="ChEBI" id="CHEBI:167181"/>
        <dbReference type="EC" id="4.2.99.18"/>
    </reaction>
</comment>
<feature type="region of interest" description="Disordered" evidence="10">
    <location>
        <begin position="366"/>
        <end position="393"/>
    </location>
</feature>
<dbReference type="PANTHER" id="PTHR10242:SF2">
    <property type="entry name" value="N-GLYCOSYLASE_DNA LYASE"/>
    <property type="match status" value="1"/>
</dbReference>
<keyword evidence="7" id="KW-0511">Multifunctional enzyme</keyword>
<evidence type="ECO:0000256" key="1">
    <source>
        <dbReference type="ARBA" id="ARBA00010679"/>
    </source>
</evidence>
<dbReference type="Gene3D" id="1.10.340.30">
    <property type="entry name" value="Hypothetical protein, domain 2"/>
    <property type="match status" value="1"/>
</dbReference>
<protein>
    <recommendedName>
        <fullName evidence="2">DNA-(apurinic or apyrimidinic site) lyase</fullName>
        <ecNumber evidence="2">4.2.99.18</ecNumber>
    </recommendedName>
</protein>
<gene>
    <name evidence="12" type="ORF">CITCOLO1_LOCUS5305</name>
</gene>
<dbReference type="Pfam" id="PF00730">
    <property type="entry name" value="HhH-GPD"/>
    <property type="match status" value="1"/>
</dbReference>
<organism evidence="12 13">
    <name type="scientific">Citrullus colocynthis</name>
    <name type="common">colocynth</name>
    <dbReference type="NCBI Taxonomy" id="252529"/>
    <lineage>
        <taxon>Eukaryota</taxon>
        <taxon>Viridiplantae</taxon>
        <taxon>Streptophyta</taxon>
        <taxon>Embryophyta</taxon>
        <taxon>Tracheophyta</taxon>
        <taxon>Spermatophyta</taxon>
        <taxon>Magnoliopsida</taxon>
        <taxon>eudicotyledons</taxon>
        <taxon>Gunneridae</taxon>
        <taxon>Pentapetalae</taxon>
        <taxon>rosids</taxon>
        <taxon>fabids</taxon>
        <taxon>Cucurbitales</taxon>
        <taxon>Cucurbitaceae</taxon>
        <taxon>Benincaseae</taxon>
        <taxon>Citrullus</taxon>
    </lineage>
</organism>
<evidence type="ECO:0000256" key="8">
    <source>
        <dbReference type="ARBA" id="ARBA00023295"/>
    </source>
</evidence>
<accession>A0ABP0XZH5</accession>
<sequence>MTKRLRPTPPSTPSPKLPPSAPSPPTPQLSHSNPTTVSIHHSSNNQNKTLTLLKSPHSPSSSNWIALNLTRSDLSLPLTFPTGQTFRWKQTSPLHFTGVVASHLISLNHLPNGDVSYCLHSCSTSSSSAARLALLDFLNAGISLSSIWEVFSAADPRFDELARHLEGARVLRQDPLECLIQFLCSSNNNIGRITKMVDYISSLGNYLGNVGGFDFYEFPSLDRLSLVSEAELREAGFGYRAKYVIGTVNALKAKPGGGAEWLLSLRNSNLEDVIEALSTLPGVGPKVAACVALFSLDQHHAIPVDTHVWQIATRYLVPELASARLTPKLCNRVAEAFVSKYGKYAGWAQTLLFVADLPQQKALLPANLEKTKRKRSTEQQKDKAHTGNIDQCE</sequence>
<dbReference type="InterPro" id="IPR023170">
    <property type="entry name" value="HhH_base_excis_C"/>
</dbReference>
<dbReference type="InterPro" id="IPR052054">
    <property type="entry name" value="Oxidative_DNA_repair_enzyme"/>
</dbReference>
<dbReference type="EC" id="4.2.99.18" evidence="2"/>
<dbReference type="SUPFAM" id="SSF55945">
    <property type="entry name" value="TATA-box binding protein-like"/>
    <property type="match status" value="1"/>
</dbReference>
<comment type="similarity">
    <text evidence="1">Belongs to the type-1 OGG1 family.</text>
</comment>
<evidence type="ECO:0000256" key="6">
    <source>
        <dbReference type="ARBA" id="ARBA00023239"/>
    </source>
</evidence>
<dbReference type="SMART" id="SM00478">
    <property type="entry name" value="ENDO3c"/>
    <property type="match status" value="1"/>
</dbReference>
<feature type="compositionally biased region" description="Polar residues" evidence="10">
    <location>
        <begin position="28"/>
        <end position="43"/>
    </location>
</feature>
<keyword evidence="3" id="KW-0227">DNA damage</keyword>
<dbReference type="EMBL" id="OZ021745">
    <property type="protein sequence ID" value="CAK9313578.1"/>
    <property type="molecule type" value="Genomic_DNA"/>
</dbReference>
<keyword evidence="5" id="KW-0234">DNA repair</keyword>
<dbReference type="InterPro" id="IPR003265">
    <property type="entry name" value="HhH-GPD_domain"/>
</dbReference>
<evidence type="ECO:0000256" key="3">
    <source>
        <dbReference type="ARBA" id="ARBA00022763"/>
    </source>
</evidence>